<organism evidence="1 2">
    <name type="scientific">Flavobacterium aquatile LMG 4008 = ATCC 11947</name>
    <dbReference type="NCBI Taxonomy" id="1453498"/>
    <lineage>
        <taxon>Bacteria</taxon>
        <taxon>Pseudomonadati</taxon>
        <taxon>Bacteroidota</taxon>
        <taxon>Flavobacteriia</taxon>
        <taxon>Flavobacteriales</taxon>
        <taxon>Flavobacteriaceae</taxon>
        <taxon>Flavobacterium</taxon>
    </lineage>
</organism>
<sequence>MKLLLITAVAEFEKEVKQILKKAQVKTFSYRDVLCYRNTSEDAIESNWFGAEMNENESIMFYAFVPKENVDLVFDLITEFNSQQETLSHIHSAVLNIEKSN</sequence>
<dbReference type="InterPro" id="IPR011322">
    <property type="entry name" value="N-reg_PII-like_a/b"/>
</dbReference>
<protein>
    <recommendedName>
        <fullName evidence="3">Nitrogen regulatory protein P-II</fullName>
    </recommendedName>
</protein>
<keyword evidence="2" id="KW-1185">Reference proteome</keyword>
<accession>A0A095SQB0</accession>
<evidence type="ECO:0008006" key="3">
    <source>
        <dbReference type="Google" id="ProtNLM"/>
    </source>
</evidence>
<evidence type="ECO:0000313" key="1">
    <source>
        <dbReference type="EMBL" id="KGD66851.1"/>
    </source>
</evidence>
<proteinExistence type="predicted"/>
<gene>
    <name evidence="1" type="ORF">LG45_15585</name>
</gene>
<dbReference type="AlphaFoldDB" id="A0A095SQB0"/>
<dbReference type="STRING" id="1453498.LG45_15585"/>
<dbReference type="SUPFAM" id="SSF54913">
    <property type="entry name" value="GlnB-like"/>
    <property type="match status" value="1"/>
</dbReference>
<dbReference type="Proteomes" id="UP000029554">
    <property type="component" value="Unassembled WGS sequence"/>
</dbReference>
<reference evidence="1 2" key="1">
    <citation type="submission" date="2014-09" db="EMBL/GenBank/DDBJ databases">
        <title>Whole Genome Shotgun of Flavobacterium aquatile LMG 4008.</title>
        <authorList>
            <person name="Gale A.N."/>
            <person name="Pipes S.E."/>
            <person name="Newman J.D."/>
        </authorList>
    </citation>
    <scope>NUCLEOTIDE SEQUENCE [LARGE SCALE GENOMIC DNA]</scope>
    <source>
        <strain evidence="1 2">LMG 4008</strain>
    </source>
</reference>
<evidence type="ECO:0000313" key="2">
    <source>
        <dbReference type="Proteomes" id="UP000029554"/>
    </source>
</evidence>
<dbReference type="EMBL" id="JRHH01000006">
    <property type="protein sequence ID" value="KGD66851.1"/>
    <property type="molecule type" value="Genomic_DNA"/>
</dbReference>
<comment type="caution">
    <text evidence="1">The sequence shown here is derived from an EMBL/GenBank/DDBJ whole genome shotgun (WGS) entry which is preliminary data.</text>
</comment>
<name>A0A095SQB0_9FLAO</name>
<dbReference type="OrthoDB" id="1524637at2"/>
<dbReference type="eggNOG" id="ENOG5032VI6">
    <property type="taxonomic scope" value="Bacteria"/>
</dbReference>
<dbReference type="RefSeq" id="WP_035128718.1">
    <property type="nucleotide sequence ID" value="NZ_JRHH01000006.1"/>
</dbReference>